<dbReference type="STRING" id="561720.SAMN06275492_12822"/>
<proteinExistence type="predicted"/>
<gene>
    <name evidence="2" type="ORF">SAMN06275492_12822</name>
</gene>
<evidence type="ECO:0000313" key="2">
    <source>
        <dbReference type="EMBL" id="SMG40695.1"/>
    </source>
</evidence>
<sequence length="79" mass="8860">MIDWANILTLARSRAGITQIQAAEKTGLSRNTIINFEKGRRIPRADDLELLEKAYGQTFIDLSELNPTSPRDQEEIASS</sequence>
<reference evidence="3" key="1">
    <citation type="submission" date="2017-04" db="EMBL/GenBank/DDBJ databases">
        <authorList>
            <person name="Varghese N."/>
            <person name="Submissions S."/>
        </authorList>
    </citation>
    <scope>NUCLEOTIDE SEQUENCE [LARGE SCALE GENOMIC DNA]</scope>
    <source>
        <strain evidence="3">USBA 82</strain>
    </source>
</reference>
<evidence type="ECO:0000259" key="1">
    <source>
        <dbReference type="PROSITE" id="PS50943"/>
    </source>
</evidence>
<dbReference type="OrthoDB" id="959032at2"/>
<keyword evidence="3" id="KW-1185">Reference proteome</keyword>
<dbReference type="EMBL" id="FXBB01000028">
    <property type="protein sequence ID" value="SMG40695.1"/>
    <property type="molecule type" value="Genomic_DNA"/>
</dbReference>
<dbReference type="GO" id="GO:0003677">
    <property type="term" value="F:DNA binding"/>
    <property type="evidence" value="ECO:0007669"/>
    <property type="project" value="InterPro"/>
</dbReference>
<dbReference type="Gene3D" id="1.10.260.40">
    <property type="entry name" value="lambda repressor-like DNA-binding domains"/>
    <property type="match status" value="1"/>
</dbReference>
<dbReference type="Pfam" id="PF01381">
    <property type="entry name" value="HTH_3"/>
    <property type="match status" value="1"/>
</dbReference>
<feature type="domain" description="HTH cro/C1-type" evidence="1">
    <location>
        <begin position="8"/>
        <end position="62"/>
    </location>
</feature>
<dbReference type="SMART" id="SM00530">
    <property type="entry name" value="HTH_XRE"/>
    <property type="match status" value="1"/>
</dbReference>
<dbReference type="RefSeq" id="WP_085545184.1">
    <property type="nucleotide sequence ID" value="NZ_FXBB01000028.1"/>
</dbReference>
<dbReference type="SUPFAM" id="SSF47413">
    <property type="entry name" value="lambda repressor-like DNA-binding domains"/>
    <property type="match status" value="1"/>
</dbReference>
<name>A0A1X7KI32_9BACT</name>
<dbReference type="Proteomes" id="UP000193355">
    <property type="component" value="Unassembled WGS sequence"/>
</dbReference>
<dbReference type="InterPro" id="IPR010982">
    <property type="entry name" value="Lambda_DNA-bd_dom_sf"/>
</dbReference>
<dbReference type="CDD" id="cd00093">
    <property type="entry name" value="HTH_XRE"/>
    <property type="match status" value="1"/>
</dbReference>
<organism evidence="2 3">
    <name type="scientific">Dethiosulfovibrio salsuginis</name>
    <dbReference type="NCBI Taxonomy" id="561720"/>
    <lineage>
        <taxon>Bacteria</taxon>
        <taxon>Thermotogati</taxon>
        <taxon>Synergistota</taxon>
        <taxon>Synergistia</taxon>
        <taxon>Synergistales</taxon>
        <taxon>Dethiosulfovibrionaceae</taxon>
        <taxon>Dethiosulfovibrio</taxon>
    </lineage>
</organism>
<protein>
    <submittedName>
        <fullName evidence="2">Helix-turn-helix</fullName>
    </submittedName>
</protein>
<dbReference type="AlphaFoldDB" id="A0A1X7KI32"/>
<accession>A0A1X7KI32</accession>
<dbReference type="InterPro" id="IPR001387">
    <property type="entry name" value="Cro/C1-type_HTH"/>
</dbReference>
<evidence type="ECO:0000313" key="3">
    <source>
        <dbReference type="Proteomes" id="UP000193355"/>
    </source>
</evidence>
<dbReference type="PROSITE" id="PS50943">
    <property type="entry name" value="HTH_CROC1"/>
    <property type="match status" value="1"/>
</dbReference>